<dbReference type="Proteomes" id="UP000095607">
    <property type="component" value="Chromosome"/>
</dbReference>
<dbReference type="GO" id="GO:0032259">
    <property type="term" value="P:methylation"/>
    <property type="evidence" value="ECO:0007669"/>
    <property type="project" value="UniProtKB-KW"/>
</dbReference>
<evidence type="ECO:0000313" key="3">
    <source>
        <dbReference type="EMBL" id="WFF80006.1"/>
    </source>
</evidence>
<keyword evidence="4" id="KW-1185">Reference proteome</keyword>
<protein>
    <submittedName>
        <fullName evidence="3">Methyltransferase domain-containing protein</fullName>
    </submittedName>
    <submittedName>
        <fullName evidence="2">Methyltransferase type 12</fullName>
    </submittedName>
</protein>
<dbReference type="Gene3D" id="3.40.50.150">
    <property type="entry name" value="Vaccinia Virus protein VP39"/>
    <property type="match status" value="1"/>
</dbReference>
<dbReference type="EMBL" id="CP120956">
    <property type="protein sequence ID" value="WFF80006.1"/>
    <property type="molecule type" value="Genomic_DNA"/>
</dbReference>
<dbReference type="SUPFAM" id="SSF48452">
    <property type="entry name" value="TPR-like"/>
    <property type="match status" value="1"/>
</dbReference>
<evidence type="ECO:0000313" key="4">
    <source>
        <dbReference type="Proteomes" id="UP000095607"/>
    </source>
</evidence>
<dbReference type="KEGG" id="dts:BI380_28270"/>
<sequence length="440" mass="48433">MSATSIPADINRKHLEMARQQISNGDLRKAAQTLNKAHRKMPGDARVFMLAGLMAEKAGNPAKAEEAFNRCVELAPMWGPGLLESALYRARRDQFDLAIEMAEKVARIEPRNPQVLAGVVDIAHRAGKLEMAVLHLRRGLELFPNDALLRQHLAADLAELGEHSEALQIWNALVDEFPEQPAYKMGRIKVQIARGETTAALDDIRTLEAKFPQDATLAYYAALARAETPKHIPVKMHQAMFDEMAGRFDKHLVLGLNYQLPKIVAGQLMERHPAKDFNLLDLGCGTGLLGLFLGPMQGYLIGVDSSLKMIEEAAKHGVYDRFHNVDLVDALQNTPANEYDVLTLLDVLIYIGDPQLVVPNAARILKTGGELILSCETAPEDGPDLILQPKPSQRYAHKRSHIEALCKQAGFSVSTEELVLRQEGGQPVQGFVVTATKTAA</sequence>
<dbReference type="Pfam" id="PF08242">
    <property type="entry name" value="Methyltransf_12"/>
    <property type="match status" value="1"/>
</dbReference>
<dbReference type="InterPro" id="IPR013217">
    <property type="entry name" value="Methyltransf_12"/>
</dbReference>
<dbReference type="Pfam" id="PF13432">
    <property type="entry name" value="TPR_16"/>
    <property type="match status" value="2"/>
</dbReference>
<name>A0AAX3SJ14_9BURK</name>
<dbReference type="EMBL" id="CP017420">
    <property type="protein sequence ID" value="AOV04950.1"/>
    <property type="molecule type" value="Genomic_DNA"/>
</dbReference>
<dbReference type="PANTHER" id="PTHR43861">
    <property type="entry name" value="TRANS-ACONITATE 2-METHYLTRANSFERASE-RELATED"/>
    <property type="match status" value="1"/>
</dbReference>
<keyword evidence="3" id="KW-0489">Methyltransferase</keyword>
<dbReference type="Proteomes" id="UP001219066">
    <property type="component" value="Chromosome"/>
</dbReference>
<dbReference type="RefSeq" id="WP_017405184.1">
    <property type="nucleotide sequence ID" value="NZ_CBCSDN010000006.1"/>
</dbReference>
<evidence type="ECO:0000313" key="2">
    <source>
        <dbReference type="EMBL" id="AOV04950.1"/>
    </source>
</evidence>
<dbReference type="SUPFAM" id="SSF53335">
    <property type="entry name" value="S-adenosyl-L-methionine-dependent methyltransferases"/>
    <property type="match status" value="1"/>
</dbReference>
<reference evidence="2 4" key="1">
    <citation type="submission" date="2016-09" db="EMBL/GenBank/DDBJ databases">
        <title>Complete genome sequence of Deltia acidovorans CM13 isolated from murine proximal colonic tissue.</title>
        <authorList>
            <person name="Saffarian A."/>
        </authorList>
    </citation>
    <scope>NUCLEOTIDE SEQUENCE [LARGE SCALE GENOMIC DNA]</scope>
    <source>
        <strain evidence="2 4">CM13</strain>
    </source>
</reference>
<dbReference type="InterPro" id="IPR019734">
    <property type="entry name" value="TPR_rpt"/>
</dbReference>
<reference evidence="3" key="2">
    <citation type="submission" date="2023-03" db="EMBL/GenBank/DDBJ databases">
        <title>Synergistic degradation of erythromycin by symbiotic bacteria Ery-6A and Ery-6B and application in simulated water remediation.</title>
        <authorList>
            <person name="Xu S."/>
        </authorList>
    </citation>
    <scope>NUCLEOTIDE SEQUENCE</scope>
    <source>
        <strain evidence="3">Ery-6A</strain>
    </source>
</reference>
<accession>A0AAX3SJ14</accession>
<evidence type="ECO:0000313" key="5">
    <source>
        <dbReference type="Proteomes" id="UP001219066"/>
    </source>
</evidence>
<dbReference type="GO" id="GO:0008168">
    <property type="term" value="F:methyltransferase activity"/>
    <property type="evidence" value="ECO:0007669"/>
    <property type="project" value="UniProtKB-KW"/>
</dbReference>
<dbReference type="InterPro" id="IPR029063">
    <property type="entry name" value="SAM-dependent_MTases_sf"/>
</dbReference>
<proteinExistence type="predicted"/>
<gene>
    <name evidence="2" type="ORF">BI380_28270</name>
    <name evidence="3" type="ORF">PYR84_24205</name>
</gene>
<evidence type="ECO:0000259" key="1">
    <source>
        <dbReference type="Pfam" id="PF08242"/>
    </source>
</evidence>
<organism evidence="3 5">
    <name type="scientific">Delftia tsuruhatensis</name>
    <dbReference type="NCBI Taxonomy" id="180282"/>
    <lineage>
        <taxon>Bacteria</taxon>
        <taxon>Pseudomonadati</taxon>
        <taxon>Pseudomonadota</taxon>
        <taxon>Betaproteobacteria</taxon>
        <taxon>Burkholderiales</taxon>
        <taxon>Comamonadaceae</taxon>
        <taxon>Delftia</taxon>
    </lineage>
</organism>
<feature type="domain" description="Methyltransferase type 12" evidence="1">
    <location>
        <begin position="280"/>
        <end position="371"/>
    </location>
</feature>
<dbReference type="InterPro" id="IPR011990">
    <property type="entry name" value="TPR-like_helical_dom_sf"/>
</dbReference>
<dbReference type="SMART" id="SM00028">
    <property type="entry name" value="TPR"/>
    <property type="match status" value="5"/>
</dbReference>
<dbReference type="Gene3D" id="1.25.40.10">
    <property type="entry name" value="Tetratricopeptide repeat domain"/>
    <property type="match status" value="1"/>
</dbReference>
<keyword evidence="3" id="KW-0808">Transferase</keyword>
<dbReference type="AlphaFoldDB" id="A0AAX3SJ14"/>